<dbReference type="AlphaFoldDB" id="A0A1M7RJ20"/>
<dbReference type="STRING" id="134849.SAMN05443668_11413"/>
<evidence type="ECO:0000256" key="1">
    <source>
        <dbReference type="ARBA" id="ARBA00008520"/>
    </source>
</evidence>
<keyword evidence="4" id="KW-1133">Transmembrane helix</keyword>
<proteinExistence type="inferred from homology"/>
<dbReference type="GO" id="GO:1901982">
    <property type="term" value="F:maltose binding"/>
    <property type="evidence" value="ECO:0007669"/>
    <property type="project" value="TreeGrafter"/>
</dbReference>
<gene>
    <name evidence="5" type="ORF">SAMN05443668_11413</name>
</gene>
<evidence type="ECO:0000256" key="2">
    <source>
        <dbReference type="ARBA" id="ARBA00022448"/>
    </source>
</evidence>
<evidence type="ECO:0000256" key="3">
    <source>
        <dbReference type="ARBA" id="ARBA00022729"/>
    </source>
</evidence>
<keyword evidence="2" id="KW-0813">Transport</keyword>
<reference evidence="5 6" key="1">
    <citation type="submission" date="2016-11" db="EMBL/GenBank/DDBJ databases">
        <authorList>
            <person name="Jaros S."/>
            <person name="Januszkiewicz K."/>
            <person name="Wedrychowicz H."/>
        </authorList>
    </citation>
    <scope>NUCLEOTIDE SEQUENCE [LARGE SCALE GENOMIC DNA]</scope>
    <source>
        <strain evidence="5 6">DSM 46144</strain>
    </source>
</reference>
<dbReference type="GO" id="GO:0055052">
    <property type="term" value="C:ATP-binding cassette (ABC) transporter complex, substrate-binding subunit-containing"/>
    <property type="evidence" value="ECO:0007669"/>
    <property type="project" value="TreeGrafter"/>
</dbReference>
<dbReference type="OrthoDB" id="3495561at2"/>
<sequence>METDAPEEAVPPPARPSRRAVVTAAVIGVLFFATAIVVVVQRADRSWEAGELVILSGRDDSAGAQRKELIGKWNELHRGNPARVEEVRSIADAERSEMLARAAGDGGDVDILNLDVAYVPEFAEADLLRPLSEDGVDRDAFLPGPLSTCEYNGRLWALPFNTDAALLYRHLDYAPGVPADWGAMDSAISGQLKGNPEQRAGPTVGLVTQLGNYEALTVNTLEAVWAAGGEVVDDDGDVRIDSPAATQGLRHLVDGLVDGHIDPESPSYTEDASTAAFRDGNAMFLRNWPLAYRALTGSAEDRPAPFRIGVSRLPWASVLGGQNLAIAERSEHPRAARALIDFLTDTNSQRTLFERGGFAATREVVYRDSAVPYAEVLLAAVQHARLRPRSPHYALFSEVLREAVHTMLVSHDRNPPPGLADDLRAALRGQRA</sequence>
<evidence type="ECO:0000256" key="4">
    <source>
        <dbReference type="SAM" id="Phobius"/>
    </source>
</evidence>
<keyword evidence="3" id="KW-0732">Signal</keyword>
<dbReference type="Gene3D" id="3.40.190.10">
    <property type="entry name" value="Periplasmic binding protein-like II"/>
    <property type="match status" value="2"/>
</dbReference>
<dbReference type="PANTHER" id="PTHR30061">
    <property type="entry name" value="MALTOSE-BINDING PERIPLASMIC PROTEIN"/>
    <property type="match status" value="1"/>
</dbReference>
<protein>
    <submittedName>
        <fullName evidence="5">Carbohydrate ABC transporter substrate-binding protein, CUT1 family</fullName>
    </submittedName>
</protein>
<dbReference type="SUPFAM" id="SSF53850">
    <property type="entry name" value="Periplasmic binding protein-like II"/>
    <property type="match status" value="1"/>
</dbReference>
<dbReference type="EMBL" id="FRCS01000014">
    <property type="protein sequence ID" value="SHN46170.1"/>
    <property type="molecule type" value="Genomic_DNA"/>
</dbReference>
<dbReference type="RefSeq" id="WP_143175581.1">
    <property type="nucleotide sequence ID" value="NZ_FRCS01000014.1"/>
</dbReference>
<keyword evidence="4" id="KW-0472">Membrane</keyword>
<dbReference type="Pfam" id="PF13416">
    <property type="entry name" value="SBP_bac_8"/>
    <property type="match status" value="1"/>
</dbReference>
<dbReference type="Proteomes" id="UP000184440">
    <property type="component" value="Unassembled WGS sequence"/>
</dbReference>
<dbReference type="GO" id="GO:0042956">
    <property type="term" value="P:maltodextrin transmembrane transport"/>
    <property type="evidence" value="ECO:0007669"/>
    <property type="project" value="TreeGrafter"/>
</dbReference>
<dbReference type="GO" id="GO:0015768">
    <property type="term" value="P:maltose transport"/>
    <property type="evidence" value="ECO:0007669"/>
    <property type="project" value="TreeGrafter"/>
</dbReference>
<comment type="similarity">
    <text evidence="1">Belongs to the bacterial solute-binding protein 1 family.</text>
</comment>
<organism evidence="5 6">
    <name type="scientific">Cryptosporangium aurantiacum</name>
    <dbReference type="NCBI Taxonomy" id="134849"/>
    <lineage>
        <taxon>Bacteria</taxon>
        <taxon>Bacillati</taxon>
        <taxon>Actinomycetota</taxon>
        <taxon>Actinomycetes</taxon>
        <taxon>Cryptosporangiales</taxon>
        <taxon>Cryptosporangiaceae</taxon>
        <taxon>Cryptosporangium</taxon>
    </lineage>
</organism>
<dbReference type="PANTHER" id="PTHR30061:SF50">
    <property type="entry name" value="MALTOSE_MALTODEXTRIN-BINDING PERIPLASMIC PROTEIN"/>
    <property type="match status" value="1"/>
</dbReference>
<keyword evidence="6" id="KW-1185">Reference proteome</keyword>
<dbReference type="InterPro" id="IPR006059">
    <property type="entry name" value="SBP"/>
</dbReference>
<evidence type="ECO:0000313" key="5">
    <source>
        <dbReference type="EMBL" id="SHN46170.1"/>
    </source>
</evidence>
<accession>A0A1M7RJ20</accession>
<name>A0A1M7RJ20_9ACTN</name>
<evidence type="ECO:0000313" key="6">
    <source>
        <dbReference type="Proteomes" id="UP000184440"/>
    </source>
</evidence>
<keyword evidence="4" id="KW-0812">Transmembrane</keyword>
<feature type="transmembrane region" description="Helical" evidence="4">
    <location>
        <begin position="20"/>
        <end position="40"/>
    </location>
</feature>